<name>A0A2H9TMG8_9FUNG</name>
<dbReference type="Proteomes" id="UP000240830">
    <property type="component" value="Unassembled WGS sequence"/>
</dbReference>
<organism evidence="2 3">
    <name type="scientific">Paramicrosporidium saccamoebae</name>
    <dbReference type="NCBI Taxonomy" id="1246581"/>
    <lineage>
        <taxon>Eukaryota</taxon>
        <taxon>Fungi</taxon>
        <taxon>Fungi incertae sedis</taxon>
        <taxon>Cryptomycota</taxon>
        <taxon>Cryptomycota incertae sedis</taxon>
        <taxon>Paramicrosporidium</taxon>
    </lineage>
</organism>
<dbReference type="GO" id="GO:0005634">
    <property type="term" value="C:nucleus"/>
    <property type="evidence" value="ECO:0007669"/>
    <property type="project" value="TreeGrafter"/>
</dbReference>
<dbReference type="STRING" id="1246581.A0A2H9TMG8"/>
<protein>
    <submittedName>
        <fullName evidence="2">Ribonuclease Z</fullName>
    </submittedName>
</protein>
<evidence type="ECO:0000313" key="3">
    <source>
        <dbReference type="Proteomes" id="UP000240830"/>
    </source>
</evidence>
<gene>
    <name evidence="2" type="ORF">PSACC_01255</name>
</gene>
<evidence type="ECO:0000313" key="2">
    <source>
        <dbReference type="EMBL" id="PJF18934.1"/>
    </source>
</evidence>
<dbReference type="InterPro" id="IPR036866">
    <property type="entry name" value="RibonucZ/Hydroxyglut_hydro"/>
</dbReference>
<evidence type="ECO:0000259" key="1">
    <source>
        <dbReference type="Pfam" id="PF00753"/>
    </source>
</evidence>
<dbReference type="Gene3D" id="3.60.15.10">
    <property type="entry name" value="Ribonuclease Z/Hydroxyacylglutathione hydrolase-like"/>
    <property type="match status" value="1"/>
</dbReference>
<proteinExistence type="predicted"/>
<dbReference type="InterPro" id="IPR001279">
    <property type="entry name" value="Metallo-B-lactamas"/>
</dbReference>
<reference evidence="2 3" key="1">
    <citation type="submission" date="2016-10" db="EMBL/GenBank/DDBJ databases">
        <title>The genome of Paramicrosporidium saccamoebae is the missing link in understanding Cryptomycota and Microsporidia evolution.</title>
        <authorList>
            <person name="Quandt C.A."/>
            <person name="Beaudet D."/>
            <person name="Corsaro D."/>
            <person name="Michel R."/>
            <person name="Corradi N."/>
            <person name="James T."/>
        </authorList>
    </citation>
    <scope>NUCLEOTIDE SEQUENCE [LARGE SCALE GENOMIC DNA]</scope>
    <source>
        <strain evidence="2 3">KSL3</strain>
    </source>
</reference>
<dbReference type="EMBL" id="MTSL01000095">
    <property type="protein sequence ID" value="PJF18934.1"/>
    <property type="molecule type" value="Genomic_DNA"/>
</dbReference>
<keyword evidence="3" id="KW-1185">Reference proteome</keyword>
<feature type="domain" description="Metallo-beta-lactamase" evidence="1">
    <location>
        <begin position="6"/>
        <end position="30"/>
    </location>
</feature>
<dbReference type="GO" id="GO:0042781">
    <property type="term" value="F:3'-tRNA processing endoribonuclease activity"/>
    <property type="evidence" value="ECO:0007669"/>
    <property type="project" value="TreeGrafter"/>
</dbReference>
<dbReference type="SUPFAM" id="SSF56281">
    <property type="entry name" value="Metallo-hydrolase/oxidoreductase"/>
    <property type="match status" value="1"/>
</dbReference>
<sequence length="273" mass="30230">MLRGTVNPLDVRALFITHLHGDHCYGVPGLGMTMLGLEKGKERPLLFAPKGLEECYQGPMGLRGFQTRPILKPNNRGSIPENVHYYWISYQRFIVRAVPIKHTVFCLGYVIEEKPRRGNYNMEKVHAAGLSPGVILGELSAKGSLILDGREITAESLMDPPKPPRKIVILGDTCDPSAIAPIAMDADVLVHEATNLDEERTVAFTYMHSTAGMAGAFAKRINAKNLILTHFSPRNMRGNEYDECVHVRTLVEQARRAFGKPNVFPAHVSQGSC</sequence>
<dbReference type="OrthoDB" id="527344at2759"/>
<dbReference type="AlphaFoldDB" id="A0A2H9TMG8"/>
<dbReference type="Pfam" id="PF00753">
    <property type="entry name" value="Lactamase_B"/>
    <property type="match status" value="1"/>
</dbReference>
<accession>A0A2H9TMG8</accession>
<dbReference type="PANTHER" id="PTHR46018:SF2">
    <property type="entry name" value="ZINC PHOSPHODIESTERASE ELAC PROTEIN 1"/>
    <property type="match status" value="1"/>
</dbReference>
<comment type="caution">
    <text evidence="2">The sequence shown here is derived from an EMBL/GenBank/DDBJ whole genome shotgun (WGS) entry which is preliminary data.</text>
</comment>
<dbReference type="PANTHER" id="PTHR46018">
    <property type="entry name" value="ZINC PHOSPHODIESTERASE ELAC PROTEIN 1"/>
    <property type="match status" value="1"/>
</dbReference>